<sequence>MFFAKIIDRLALYDLHRKRSKDEHFSAFSLNPIDRDEFYKAKAADVAIMLYESRKNHLAGHFSYESLIPSGDPVNDALKGEVFLNKNDIDQPNVIFVHGWRMDSYDRIKKIFHDRIMNELGWNLYYYSLPYHFEREPEHSLYSGELMISANLNRTVDSTRQAIVDLRALIHWIKANKNGPVIIVGVSLGGWMTNLLATLETQIDIVVSIFYANRLSYAIWNTIPGKFIREELEQHGVTYEDLKTYWEITDPSQAAPKINKDNILLISAVHDQYVHLEDADKLWESWGKPERHLYNCGHAGIVLCRKKLALDTISFIRKKLKQLHK</sequence>
<dbReference type="Pfam" id="PF09752">
    <property type="entry name" value="ABHD18"/>
    <property type="match status" value="1"/>
</dbReference>
<evidence type="ECO:0000313" key="3">
    <source>
        <dbReference type="Proteomes" id="UP000435910"/>
    </source>
</evidence>
<dbReference type="GeneID" id="92861409"/>
<dbReference type="Proteomes" id="UP000595038">
    <property type="component" value="Chromosome"/>
</dbReference>
<dbReference type="RefSeq" id="WP_003182162.1">
    <property type="nucleotide sequence ID" value="NZ_BEXU01000039.1"/>
</dbReference>
<dbReference type="EMBL" id="CP065647">
    <property type="protein sequence ID" value="QPR71456.1"/>
    <property type="molecule type" value="Genomic_DNA"/>
</dbReference>
<keyword evidence="1" id="KW-0378">Hydrolase</keyword>
<dbReference type="AlphaFoldDB" id="A0A415JFK0"/>
<dbReference type="InterPro" id="IPR029058">
    <property type="entry name" value="AB_hydrolase_fold"/>
</dbReference>
<gene>
    <name evidence="2" type="ORF">CHCC16736_3733</name>
    <name evidence="1" type="ORF">I6G80_16675</name>
</gene>
<dbReference type="InterPro" id="IPR019149">
    <property type="entry name" value="ABHD18"/>
</dbReference>
<dbReference type="Proteomes" id="UP000435910">
    <property type="component" value="Unassembled WGS sequence"/>
</dbReference>
<proteinExistence type="predicted"/>
<dbReference type="OMA" id="YLWESWE"/>
<evidence type="ECO:0000313" key="4">
    <source>
        <dbReference type="Proteomes" id="UP000595038"/>
    </source>
</evidence>
<dbReference type="PANTHER" id="PTHR13617">
    <property type="entry name" value="PROTEIN ABHD18"/>
    <property type="match status" value="1"/>
</dbReference>
<accession>A0A415JFK0</accession>
<dbReference type="PANTHER" id="PTHR13617:SF14">
    <property type="entry name" value="PROTEIN ABHD18"/>
    <property type="match status" value="1"/>
</dbReference>
<name>A0A415JFK0_BACLI</name>
<evidence type="ECO:0000313" key="2">
    <source>
        <dbReference type="EMBL" id="TWL22264.1"/>
    </source>
</evidence>
<organism evidence="2 3">
    <name type="scientific">Bacillus licheniformis</name>
    <dbReference type="NCBI Taxonomy" id="1402"/>
    <lineage>
        <taxon>Bacteria</taxon>
        <taxon>Bacillati</taxon>
        <taxon>Bacillota</taxon>
        <taxon>Bacilli</taxon>
        <taxon>Bacillales</taxon>
        <taxon>Bacillaceae</taxon>
        <taxon>Bacillus</taxon>
    </lineage>
</organism>
<dbReference type="Gene3D" id="3.40.50.1820">
    <property type="entry name" value="alpha/beta hydrolase"/>
    <property type="match status" value="1"/>
</dbReference>
<dbReference type="GO" id="GO:0016787">
    <property type="term" value="F:hydrolase activity"/>
    <property type="evidence" value="ECO:0007669"/>
    <property type="project" value="UniProtKB-KW"/>
</dbReference>
<reference evidence="1 4" key="2">
    <citation type="submission" date="2020-12" db="EMBL/GenBank/DDBJ databases">
        <title>FDA dAtabase for Regulatory Grade micrObial Sequences (FDA-ARGOS): Supporting development and validation of Infectious Disease Dx tests.</title>
        <authorList>
            <person name="Nelson B."/>
            <person name="Plummer A."/>
            <person name="Tallon L."/>
            <person name="Sadzewicz L."/>
            <person name="Zhao X."/>
            <person name="Boylan J."/>
            <person name="Ott S."/>
            <person name="Bowen H."/>
            <person name="Vavikolanu K."/>
            <person name="Mehta A."/>
            <person name="Aluvathingal J."/>
            <person name="Nadendla S."/>
            <person name="Myers T."/>
            <person name="Yan Y."/>
            <person name="Sichtig H."/>
        </authorList>
    </citation>
    <scope>NUCLEOTIDE SEQUENCE [LARGE SCALE GENOMIC DNA]</scope>
    <source>
        <strain evidence="1 4">FDAARGOS_923</strain>
    </source>
</reference>
<dbReference type="EMBL" id="NILC01000029">
    <property type="protein sequence ID" value="TWL22264.1"/>
    <property type="molecule type" value="Genomic_DNA"/>
</dbReference>
<protein>
    <submittedName>
        <fullName evidence="1">Alpha/beta hydrolase family protein</fullName>
    </submittedName>
</protein>
<dbReference type="SUPFAM" id="SSF53474">
    <property type="entry name" value="alpha/beta-Hydrolases"/>
    <property type="match status" value="1"/>
</dbReference>
<evidence type="ECO:0000313" key="1">
    <source>
        <dbReference type="EMBL" id="QPR71456.1"/>
    </source>
</evidence>
<reference evidence="2 3" key="1">
    <citation type="submission" date="2019-06" db="EMBL/GenBank/DDBJ databases">
        <title>Genome sequence analysis of &gt;100 Bacillus licheniformis strains suggests intrinsic resistance to this species.</title>
        <authorList>
            <person name="Wels M."/>
            <person name="Siezen R.J."/>
            <person name="Johansen E."/>
            <person name="Stuer-Lauridsen B."/>
            <person name="Bjerre K."/>
            <person name="Nielsen B.K.K."/>
        </authorList>
    </citation>
    <scope>NUCLEOTIDE SEQUENCE [LARGE SCALE GENOMIC DNA]</scope>
    <source>
        <strain evidence="2 3">BAC-16736</strain>
    </source>
</reference>